<accession>A0A6H1ZY88</accession>
<organism evidence="1">
    <name type="scientific">viral metagenome</name>
    <dbReference type="NCBI Taxonomy" id="1070528"/>
    <lineage>
        <taxon>unclassified sequences</taxon>
        <taxon>metagenomes</taxon>
        <taxon>organismal metagenomes</taxon>
    </lineage>
</organism>
<reference evidence="1" key="1">
    <citation type="submission" date="2020-03" db="EMBL/GenBank/DDBJ databases">
        <title>The deep terrestrial virosphere.</title>
        <authorList>
            <person name="Holmfeldt K."/>
            <person name="Nilsson E."/>
            <person name="Simone D."/>
            <person name="Lopez-Fernandez M."/>
            <person name="Wu X."/>
            <person name="de Brujin I."/>
            <person name="Lundin D."/>
            <person name="Andersson A."/>
            <person name="Bertilsson S."/>
            <person name="Dopson M."/>
        </authorList>
    </citation>
    <scope>NUCLEOTIDE SEQUENCE</scope>
    <source>
        <strain evidence="1">TM448A03070</strain>
    </source>
</reference>
<proteinExistence type="predicted"/>
<sequence length="113" mass="13192">MTISTGYELYHPKHICEVCKKEIESKFIQVIVRKPIKQQIPAQSSGTITYPLNSISIETSWTTNNVYSGTLTLQSWQTYPSEKTKYFFFHFNCFINNLDKVKKFIMIGEILDE</sequence>
<name>A0A6H1ZY88_9ZZZZ</name>
<evidence type="ECO:0000313" key="1">
    <source>
        <dbReference type="EMBL" id="QJA52903.1"/>
    </source>
</evidence>
<gene>
    <name evidence="1" type="ORF">TM448A03070_0007</name>
</gene>
<protein>
    <submittedName>
        <fullName evidence="1">Uncharacterized protein</fullName>
    </submittedName>
</protein>
<dbReference type="AlphaFoldDB" id="A0A6H1ZY88"/>
<dbReference type="EMBL" id="MT144377">
    <property type="protein sequence ID" value="QJA52903.1"/>
    <property type="molecule type" value="Genomic_DNA"/>
</dbReference>